<dbReference type="GO" id="GO:0019346">
    <property type="term" value="P:transsulfuration"/>
    <property type="evidence" value="ECO:0007669"/>
    <property type="project" value="InterPro"/>
</dbReference>
<dbReference type="InterPro" id="IPR015424">
    <property type="entry name" value="PyrdxlP-dep_Trfase"/>
</dbReference>
<organism evidence="4">
    <name type="scientific">Candidatus Methanophaga sp. ANME-1 ERB7</name>
    <dbReference type="NCBI Taxonomy" id="2759913"/>
    <lineage>
        <taxon>Archaea</taxon>
        <taxon>Methanobacteriati</taxon>
        <taxon>Methanobacteriota</taxon>
        <taxon>Stenosarchaea group</taxon>
        <taxon>Methanomicrobia</taxon>
        <taxon>Candidatus Methanophagales</taxon>
        <taxon>Candidatus Methanophagaceae</taxon>
        <taxon>Candidatus Methanophaga</taxon>
    </lineage>
</organism>
<sequence length="395" mass="43029">MKKEKKFGTLCVHAGEETDRLYGAHTTPIYQTSTFVYDNAEQGAARFAGKEEGYTYMRVAPNTPTHAAFVNKIAALEGGESGQTFSSGMAAITAVALSQLEKGDHLISTEVTYGSTHELFSSILPKFGIEVSFVDTTDLEKVKKNLRKKTKMIFLETPANPTLIISDIKEICKIAREIGALSVVDNTFATPRFQRALKLGADVVVHSSTKYIGGHADLLGGVVVSSKEFIKSMTLFVNTTGPTMGPHEAWLCTRGLKTLHLRMEKHASNAMKVAQFLEAHPKIEWVRYPGLPSHPQHELAKKQMSGFGGMISFGIKGGIEAGRKLLNRVELCTLAVSLGSVDTLIQHPAYMTHANIPRELKLKTGITDDLVRISVGIEEPEDIIADLDQALASSS</sequence>
<accession>A0A7G9ZD43</accession>
<dbReference type="InterPro" id="IPR015421">
    <property type="entry name" value="PyrdxlP-dep_Trfase_major"/>
</dbReference>
<dbReference type="GO" id="GO:0016740">
    <property type="term" value="F:transferase activity"/>
    <property type="evidence" value="ECO:0007669"/>
    <property type="project" value="UniProtKB-KW"/>
</dbReference>
<dbReference type="GO" id="GO:0030170">
    <property type="term" value="F:pyridoxal phosphate binding"/>
    <property type="evidence" value="ECO:0007669"/>
    <property type="project" value="InterPro"/>
</dbReference>
<name>A0A7G9ZD43_9EURY</name>
<protein>
    <submittedName>
        <fullName evidence="4">O-succinylhomoserine sulfhydrylase</fullName>
        <ecNumber evidence="4">2.5.1.-</ecNumber>
    </submittedName>
</protein>
<dbReference type="EC" id="2.5.1.-" evidence="4"/>
<proteinExistence type="predicted"/>
<comment type="cofactor">
    <cofactor evidence="1">
        <name>pyridoxal 5'-phosphate</name>
        <dbReference type="ChEBI" id="CHEBI:597326"/>
    </cofactor>
</comment>
<dbReference type="Pfam" id="PF01053">
    <property type="entry name" value="Cys_Met_Meta_PP"/>
    <property type="match status" value="1"/>
</dbReference>
<dbReference type="Gene3D" id="3.40.640.10">
    <property type="entry name" value="Type I PLP-dependent aspartate aminotransferase-like (Major domain)"/>
    <property type="match status" value="1"/>
</dbReference>
<dbReference type="Gene3D" id="3.90.1150.10">
    <property type="entry name" value="Aspartate Aminotransferase, domain 1"/>
    <property type="match status" value="1"/>
</dbReference>
<dbReference type="FunFam" id="3.40.640.10:FF:000046">
    <property type="entry name" value="Cystathionine gamma-lyase"/>
    <property type="match status" value="1"/>
</dbReference>
<gene>
    <name evidence="4" type="primary">metZ</name>
    <name evidence="4" type="ORF">ACBHHCEK_00045</name>
</gene>
<evidence type="ECO:0000256" key="3">
    <source>
        <dbReference type="ARBA" id="ARBA00023239"/>
    </source>
</evidence>
<keyword evidence="4" id="KW-0808">Transferase</keyword>
<evidence type="ECO:0000256" key="1">
    <source>
        <dbReference type="ARBA" id="ARBA00001933"/>
    </source>
</evidence>
<evidence type="ECO:0000313" key="4">
    <source>
        <dbReference type="EMBL" id="QNO58177.1"/>
    </source>
</evidence>
<dbReference type="FunFam" id="3.90.1150.10:FF:000008">
    <property type="entry name" value="Cystathionine gamma-synthase"/>
    <property type="match status" value="1"/>
</dbReference>
<reference evidence="4" key="1">
    <citation type="submission" date="2020-06" db="EMBL/GenBank/DDBJ databases">
        <title>Unique genomic features of the anaerobic methanotrophic archaea.</title>
        <authorList>
            <person name="Chadwick G.L."/>
            <person name="Skennerton C.T."/>
            <person name="Laso-Perez R."/>
            <person name="Leu A.O."/>
            <person name="Speth D.R."/>
            <person name="Yu H."/>
            <person name="Morgan-Lang C."/>
            <person name="Hatzenpichler R."/>
            <person name="Goudeau D."/>
            <person name="Malmstrom R."/>
            <person name="Brazelton W.J."/>
            <person name="Woyke T."/>
            <person name="Hallam S.J."/>
            <person name="Tyson G.W."/>
            <person name="Wegener G."/>
            <person name="Boetius A."/>
            <person name="Orphan V."/>
        </authorList>
    </citation>
    <scope>NUCLEOTIDE SEQUENCE</scope>
</reference>
<dbReference type="GO" id="GO:0016846">
    <property type="term" value="F:carbon-sulfur lyase activity"/>
    <property type="evidence" value="ECO:0007669"/>
    <property type="project" value="TreeGrafter"/>
</dbReference>
<dbReference type="PIRSF" id="PIRSF001434">
    <property type="entry name" value="CGS"/>
    <property type="match status" value="1"/>
</dbReference>
<keyword evidence="3" id="KW-0456">Lyase</keyword>
<dbReference type="CDD" id="cd00614">
    <property type="entry name" value="CGS_like"/>
    <property type="match status" value="1"/>
</dbReference>
<dbReference type="AlphaFoldDB" id="A0A7G9ZD43"/>
<dbReference type="InterPro" id="IPR000277">
    <property type="entry name" value="Cys/Met-Metab_PyrdxlP-dep_enz"/>
</dbReference>
<dbReference type="SUPFAM" id="SSF53383">
    <property type="entry name" value="PLP-dependent transferases"/>
    <property type="match status" value="1"/>
</dbReference>
<dbReference type="PANTHER" id="PTHR11808">
    <property type="entry name" value="TRANS-SULFURATION ENZYME FAMILY MEMBER"/>
    <property type="match status" value="1"/>
</dbReference>
<dbReference type="EMBL" id="MT631715">
    <property type="protein sequence ID" value="QNO58177.1"/>
    <property type="molecule type" value="Genomic_DNA"/>
</dbReference>
<dbReference type="PANTHER" id="PTHR11808:SF80">
    <property type="entry name" value="CYSTATHIONINE GAMMA-LYASE"/>
    <property type="match status" value="1"/>
</dbReference>
<dbReference type="InterPro" id="IPR015422">
    <property type="entry name" value="PyrdxlP-dep_Trfase_small"/>
</dbReference>
<keyword evidence="2" id="KW-0663">Pyridoxal phosphate</keyword>
<evidence type="ECO:0000256" key="2">
    <source>
        <dbReference type="ARBA" id="ARBA00022898"/>
    </source>
</evidence>
<dbReference type="GO" id="GO:0005737">
    <property type="term" value="C:cytoplasm"/>
    <property type="evidence" value="ECO:0007669"/>
    <property type="project" value="TreeGrafter"/>
</dbReference>